<accession>A0A0G1AIS5</accession>
<reference evidence="2 3" key="1">
    <citation type="journal article" date="2015" name="Nature">
        <title>rRNA introns, odd ribosomes, and small enigmatic genomes across a large radiation of phyla.</title>
        <authorList>
            <person name="Brown C.T."/>
            <person name="Hug L.A."/>
            <person name="Thomas B.C."/>
            <person name="Sharon I."/>
            <person name="Castelle C.J."/>
            <person name="Singh A."/>
            <person name="Wilkins M.J."/>
            <person name="Williams K.H."/>
            <person name="Banfield J.F."/>
        </authorList>
    </citation>
    <scope>NUCLEOTIDE SEQUENCE [LARGE SCALE GENOMIC DNA]</scope>
</reference>
<organism evidence="2 3">
    <name type="scientific">Candidatus Wolfebacteria bacterium GW2011_GWA2_42_10</name>
    <dbReference type="NCBI Taxonomy" id="1619004"/>
    <lineage>
        <taxon>Bacteria</taxon>
        <taxon>Candidatus Wolfeibacteriota</taxon>
    </lineage>
</organism>
<protein>
    <submittedName>
        <fullName evidence="2">Uncharacterized protein</fullName>
    </submittedName>
</protein>
<name>A0A0G1AIS5_9BACT</name>
<evidence type="ECO:0000313" key="3">
    <source>
        <dbReference type="Proteomes" id="UP000034256"/>
    </source>
</evidence>
<dbReference type="Proteomes" id="UP000034256">
    <property type="component" value="Unassembled WGS sequence"/>
</dbReference>
<feature type="coiled-coil region" evidence="1">
    <location>
        <begin position="43"/>
        <end position="107"/>
    </location>
</feature>
<gene>
    <name evidence="2" type="ORF">UU85_C0006G0026</name>
</gene>
<keyword evidence="1" id="KW-0175">Coiled coil</keyword>
<comment type="caution">
    <text evidence="2">The sequence shown here is derived from an EMBL/GenBank/DDBJ whole genome shotgun (WGS) entry which is preliminary data.</text>
</comment>
<proteinExistence type="predicted"/>
<evidence type="ECO:0000313" key="2">
    <source>
        <dbReference type="EMBL" id="KKS25158.1"/>
    </source>
</evidence>
<evidence type="ECO:0000256" key="1">
    <source>
        <dbReference type="SAM" id="Coils"/>
    </source>
</evidence>
<sequence>MALTPTQEKIADRIGELLAESLLDEETKDLILSNLGNIPENLVNSLLSALEAEHEKLDEVTAEIQTFIKEQDGDWQTLETNQQNYAAQFMEKALKNLEAEAEIEDIKSSM</sequence>
<dbReference type="EMBL" id="LCCF01000006">
    <property type="protein sequence ID" value="KKS25158.1"/>
    <property type="molecule type" value="Genomic_DNA"/>
</dbReference>
<dbReference type="AlphaFoldDB" id="A0A0G1AIS5"/>